<dbReference type="InterPro" id="IPR023200">
    <property type="entry name" value="RMF_sf"/>
</dbReference>
<dbReference type="Proteomes" id="UP000501063">
    <property type="component" value="Chromosome"/>
</dbReference>
<evidence type="ECO:0000256" key="1">
    <source>
        <dbReference type="ARBA" id="ARBA00022490"/>
    </source>
</evidence>
<evidence type="ECO:0008006" key="6">
    <source>
        <dbReference type="Google" id="ProtNLM"/>
    </source>
</evidence>
<dbReference type="KEGG" id="pnt:G5B91_30705"/>
<keyword evidence="1" id="KW-0963">Cytoplasm</keyword>
<dbReference type="EMBL" id="CP049140">
    <property type="protein sequence ID" value="QIE84735.1"/>
    <property type="molecule type" value="Genomic_DNA"/>
</dbReference>
<evidence type="ECO:0000256" key="2">
    <source>
        <dbReference type="ARBA" id="ARBA00022845"/>
    </source>
</evidence>
<dbReference type="RefSeq" id="WP_024762182.1">
    <property type="nucleotide sequence ID" value="NZ_CP049140.1"/>
</dbReference>
<keyword evidence="2" id="KW-0810">Translation regulation</keyword>
<gene>
    <name evidence="4" type="ORF">G5B91_30705</name>
</gene>
<proteinExistence type="predicted"/>
<reference evidence="4 5" key="1">
    <citation type="submission" date="2020-02" db="EMBL/GenBank/DDBJ databases">
        <title>Integrative conjugative elements (ICEs) and plasmids drive adaptation of Pseudomonas nitroreducens strain HBP1 to wastewater environment.</title>
        <authorList>
            <person name="Sentchilo V."/>
            <person name="Carraro N."/>
            <person name="Bertelli C."/>
            <person name="van der Meer J.R."/>
        </authorList>
    </citation>
    <scope>NUCLEOTIDE SEQUENCE [LARGE SCALE GENOMIC DNA]</scope>
    <source>
        <strain evidence="4 5">HBP1</strain>
    </source>
</reference>
<sequence>MSPHSPSWTLHQLEVAYRQGYLEALLGRAPRCPPHEILAASWEAGWRDGGERLRQQQEEQARPCAEPGPAPRLSVQIRHSVSGKDRV</sequence>
<evidence type="ECO:0000256" key="3">
    <source>
        <dbReference type="SAM" id="MobiDB-lite"/>
    </source>
</evidence>
<accession>A0A6G6INM3</accession>
<dbReference type="GO" id="GO:0006417">
    <property type="term" value="P:regulation of translation"/>
    <property type="evidence" value="ECO:0007669"/>
    <property type="project" value="UniProtKB-KW"/>
</dbReference>
<dbReference type="InterPro" id="IPR007040">
    <property type="entry name" value="Ribosome_modulation_factor"/>
</dbReference>
<dbReference type="AlphaFoldDB" id="A0A6G6INM3"/>
<protein>
    <recommendedName>
        <fullName evidence="6">Ribosome modulation factor</fullName>
    </recommendedName>
</protein>
<evidence type="ECO:0000313" key="5">
    <source>
        <dbReference type="Proteomes" id="UP000501063"/>
    </source>
</evidence>
<dbReference type="Pfam" id="PF04957">
    <property type="entry name" value="RMF"/>
    <property type="match status" value="1"/>
</dbReference>
<organism evidence="4 5">
    <name type="scientific">Pseudomonas nitroreducens</name>
    <dbReference type="NCBI Taxonomy" id="46680"/>
    <lineage>
        <taxon>Bacteria</taxon>
        <taxon>Pseudomonadati</taxon>
        <taxon>Pseudomonadota</taxon>
        <taxon>Gammaproteobacteria</taxon>
        <taxon>Pseudomonadales</taxon>
        <taxon>Pseudomonadaceae</taxon>
        <taxon>Pseudomonas</taxon>
    </lineage>
</organism>
<feature type="compositionally biased region" description="Basic and acidic residues" evidence="3">
    <location>
        <begin position="49"/>
        <end position="61"/>
    </location>
</feature>
<evidence type="ECO:0000313" key="4">
    <source>
        <dbReference type="EMBL" id="QIE84735.1"/>
    </source>
</evidence>
<name>A0A6G6INM3_PSENT</name>
<feature type="region of interest" description="Disordered" evidence="3">
    <location>
        <begin position="49"/>
        <end position="87"/>
    </location>
</feature>
<dbReference type="Gene3D" id="1.10.10.620">
    <property type="entry name" value="ribosome modulation factor like domain"/>
    <property type="match status" value="1"/>
</dbReference>